<evidence type="ECO:0000256" key="3">
    <source>
        <dbReference type="ARBA" id="ARBA00022475"/>
    </source>
</evidence>
<evidence type="ECO:0000256" key="13">
    <source>
        <dbReference type="SAM" id="Phobius"/>
    </source>
</evidence>
<dbReference type="GO" id="GO:0071578">
    <property type="term" value="P:zinc ion import across plasma membrane"/>
    <property type="evidence" value="ECO:0007669"/>
    <property type="project" value="TreeGrafter"/>
</dbReference>
<dbReference type="EMBL" id="SRLO01001593">
    <property type="protein sequence ID" value="TNN36618.1"/>
    <property type="molecule type" value="Genomic_DNA"/>
</dbReference>
<feature type="transmembrane region" description="Helical" evidence="13">
    <location>
        <begin position="53"/>
        <end position="80"/>
    </location>
</feature>
<feature type="compositionally biased region" description="Basic and acidic residues" evidence="12">
    <location>
        <begin position="176"/>
        <end position="185"/>
    </location>
</feature>
<dbReference type="GO" id="GO:0005385">
    <property type="term" value="F:zinc ion transmembrane transporter activity"/>
    <property type="evidence" value="ECO:0007669"/>
    <property type="project" value="TreeGrafter"/>
</dbReference>
<evidence type="ECO:0000256" key="1">
    <source>
        <dbReference type="ARBA" id="ARBA00004651"/>
    </source>
</evidence>
<protein>
    <recommendedName>
        <fullName evidence="9">Zinc transporter ZIP6</fullName>
    </recommendedName>
    <alternativeName>
        <fullName evidence="11">Solute carrier family 39 member 6</fullName>
    </alternativeName>
    <alternativeName>
        <fullName evidence="10">Zrt- and Irt-like protein 6</fullName>
    </alternativeName>
</protein>
<dbReference type="GO" id="GO:0005886">
    <property type="term" value="C:plasma membrane"/>
    <property type="evidence" value="ECO:0007669"/>
    <property type="project" value="UniProtKB-SubCell"/>
</dbReference>
<dbReference type="GO" id="GO:0030003">
    <property type="term" value="P:intracellular monoatomic cation homeostasis"/>
    <property type="evidence" value="ECO:0007669"/>
    <property type="project" value="TreeGrafter"/>
</dbReference>
<dbReference type="PANTHER" id="PTHR12191">
    <property type="entry name" value="SOLUTE CARRIER FAMILY 39"/>
    <property type="match status" value="1"/>
</dbReference>
<feature type="transmembrane region" description="Helical" evidence="13">
    <location>
        <begin position="87"/>
        <end position="109"/>
    </location>
</feature>
<keyword evidence="4 13" id="KW-0812">Transmembrane</keyword>
<evidence type="ECO:0000256" key="8">
    <source>
        <dbReference type="ARBA" id="ARBA00034634"/>
    </source>
</evidence>
<evidence type="ECO:0000256" key="2">
    <source>
        <dbReference type="ARBA" id="ARBA00006939"/>
    </source>
</evidence>
<dbReference type="GO" id="GO:0140410">
    <property type="term" value="F:monoatomic cation:bicarbonate symporter activity"/>
    <property type="evidence" value="ECO:0007669"/>
    <property type="project" value="TreeGrafter"/>
</dbReference>
<comment type="catalytic activity">
    <reaction evidence="8">
        <text>Zn(2+)(in) = Zn(2+)(out)</text>
        <dbReference type="Rhea" id="RHEA:29351"/>
        <dbReference type="ChEBI" id="CHEBI:29105"/>
    </reaction>
</comment>
<feature type="region of interest" description="Disordered" evidence="12">
    <location>
        <begin position="114"/>
        <end position="134"/>
    </location>
</feature>
<evidence type="ECO:0000256" key="12">
    <source>
        <dbReference type="SAM" id="MobiDB-lite"/>
    </source>
</evidence>
<evidence type="ECO:0000256" key="9">
    <source>
        <dbReference type="ARBA" id="ARBA00039393"/>
    </source>
</evidence>
<evidence type="ECO:0000313" key="15">
    <source>
        <dbReference type="Proteomes" id="UP000314294"/>
    </source>
</evidence>
<keyword evidence="3" id="KW-1003">Cell membrane</keyword>
<comment type="subcellular location">
    <subcellularLocation>
        <location evidence="1">Cell membrane</location>
        <topology evidence="1">Multi-pass membrane protein</topology>
    </subcellularLocation>
</comment>
<feature type="compositionally biased region" description="Low complexity" evidence="12">
    <location>
        <begin position="193"/>
        <end position="210"/>
    </location>
</feature>
<evidence type="ECO:0000256" key="11">
    <source>
        <dbReference type="ARBA" id="ARBA00042779"/>
    </source>
</evidence>
<dbReference type="OrthoDB" id="200954at2759"/>
<name>A0A4Z2F6A0_9TELE</name>
<dbReference type="InterPro" id="IPR050799">
    <property type="entry name" value="ZIP_Transporter"/>
</dbReference>
<dbReference type="Pfam" id="PF02535">
    <property type="entry name" value="Zip"/>
    <property type="match status" value="1"/>
</dbReference>
<keyword evidence="6 13" id="KW-0472">Membrane</keyword>
<evidence type="ECO:0000256" key="4">
    <source>
        <dbReference type="ARBA" id="ARBA00022692"/>
    </source>
</evidence>
<organism evidence="14 15">
    <name type="scientific">Liparis tanakae</name>
    <name type="common">Tanaka's snailfish</name>
    <dbReference type="NCBI Taxonomy" id="230148"/>
    <lineage>
        <taxon>Eukaryota</taxon>
        <taxon>Metazoa</taxon>
        <taxon>Chordata</taxon>
        <taxon>Craniata</taxon>
        <taxon>Vertebrata</taxon>
        <taxon>Euteleostomi</taxon>
        <taxon>Actinopterygii</taxon>
        <taxon>Neopterygii</taxon>
        <taxon>Teleostei</taxon>
        <taxon>Neoteleostei</taxon>
        <taxon>Acanthomorphata</taxon>
        <taxon>Eupercaria</taxon>
        <taxon>Perciformes</taxon>
        <taxon>Cottioidei</taxon>
        <taxon>Cottales</taxon>
        <taxon>Liparidae</taxon>
        <taxon>Liparis</taxon>
    </lineage>
</organism>
<keyword evidence="7" id="KW-0325">Glycoprotein</keyword>
<sequence>MININIFIYFIYLLHFIYTEKLSSLPDHAHHNHSDHGDHDHGDHDHGDHDHVAIAWVGGFVSITVISLMSLVGVVLIPLMNKVFFKFLLSFLVALAVGTLSGDAFLHLLPHSLGGQHHHHHHHPPGAGAPPLHEEEDLDGVWKGLAALSGVYVMFLIEHFLTLGKMYKDKKQKVRGHGEDTERSHGGHRSRGGQRSQGGQRSRGGQRTLG</sequence>
<dbReference type="AlphaFoldDB" id="A0A4Z2F6A0"/>
<comment type="similarity">
    <text evidence="2">Belongs to the ZIP transporter (TC 2.A.5) family.</text>
</comment>
<dbReference type="PANTHER" id="PTHR12191:SF22">
    <property type="entry name" value="ZINC TRANSPORTER ZIP6"/>
    <property type="match status" value="1"/>
</dbReference>
<feature type="transmembrane region" description="Helical" evidence="13">
    <location>
        <begin position="141"/>
        <end position="163"/>
    </location>
</feature>
<proteinExistence type="inferred from homology"/>
<comment type="caution">
    <text evidence="14">The sequence shown here is derived from an EMBL/GenBank/DDBJ whole genome shotgun (WGS) entry which is preliminary data.</text>
</comment>
<keyword evidence="5 13" id="KW-1133">Transmembrane helix</keyword>
<feature type="region of interest" description="Disordered" evidence="12">
    <location>
        <begin position="172"/>
        <end position="210"/>
    </location>
</feature>
<reference evidence="14 15" key="1">
    <citation type="submission" date="2019-03" db="EMBL/GenBank/DDBJ databases">
        <title>First draft genome of Liparis tanakae, snailfish: a comprehensive survey of snailfish specific genes.</title>
        <authorList>
            <person name="Kim W."/>
            <person name="Song I."/>
            <person name="Jeong J.-H."/>
            <person name="Kim D."/>
            <person name="Kim S."/>
            <person name="Ryu S."/>
            <person name="Song J.Y."/>
            <person name="Lee S.K."/>
        </authorList>
    </citation>
    <scope>NUCLEOTIDE SEQUENCE [LARGE SCALE GENOMIC DNA]</scope>
    <source>
        <tissue evidence="14">Muscle</tissue>
    </source>
</reference>
<evidence type="ECO:0000313" key="14">
    <source>
        <dbReference type="EMBL" id="TNN36618.1"/>
    </source>
</evidence>
<keyword evidence="15" id="KW-1185">Reference proteome</keyword>
<dbReference type="Proteomes" id="UP000314294">
    <property type="component" value="Unassembled WGS sequence"/>
</dbReference>
<dbReference type="InterPro" id="IPR003689">
    <property type="entry name" value="ZIP"/>
</dbReference>
<evidence type="ECO:0000256" key="10">
    <source>
        <dbReference type="ARBA" id="ARBA00041704"/>
    </source>
</evidence>
<evidence type="ECO:0000256" key="5">
    <source>
        <dbReference type="ARBA" id="ARBA00022989"/>
    </source>
</evidence>
<evidence type="ECO:0000256" key="7">
    <source>
        <dbReference type="ARBA" id="ARBA00023180"/>
    </source>
</evidence>
<gene>
    <name evidence="14" type="primary">SLC39A6_1</name>
    <name evidence="14" type="ORF">EYF80_053213</name>
</gene>
<evidence type="ECO:0000256" key="6">
    <source>
        <dbReference type="ARBA" id="ARBA00023136"/>
    </source>
</evidence>
<accession>A0A4Z2F6A0</accession>